<dbReference type="AlphaFoldDB" id="A0AAN9F6S2"/>
<evidence type="ECO:0000256" key="1">
    <source>
        <dbReference type="SAM" id="Coils"/>
    </source>
</evidence>
<evidence type="ECO:0000313" key="3">
    <source>
        <dbReference type="Proteomes" id="UP001372338"/>
    </source>
</evidence>
<proteinExistence type="predicted"/>
<dbReference type="InterPro" id="IPR027267">
    <property type="entry name" value="AH/BAR_dom_sf"/>
</dbReference>
<keyword evidence="1" id="KW-0175">Coiled coil</keyword>
<dbReference type="Proteomes" id="UP001372338">
    <property type="component" value="Unassembled WGS sequence"/>
</dbReference>
<reference evidence="2 3" key="1">
    <citation type="submission" date="2024-01" db="EMBL/GenBank/DDBJ databases">
        <title>The genomes of 5 underutilized Papilionoideae crops provide insights into root nodulation and disease resistanc.</title>
        <authorList>
            <person name="Yuan L."/>
        </authorList>
    </citation>
    <scope>NUCLEOTIDE SEQUENCE [LARGE SCALE GENOMIC DNA]</scope>
    <source>
        <strain evidence="2">ZHUSHIDOU_FW_LH</strain>
        <tissue evidence="2">Leaf</tissue>
    </source>
</reference>
<evidence type="ECO:0000313" key="2">
    <source>
        <dbReference type="EMBL" id="KAK7266238.1"/>
    </source>
</evidence>
<name>A0AAN9F6S2_CROPI</name>
<dbReference type="EMBL" id="JAYWIO010000004">
    <property type="protein sequence ID" value="KAK7266238.1"/>
    <property type="molecule type" value="Genomic_DNA"/>
</dbReference>
<feature type="coiled-coil region" evidence="1">
    <location>
        <begin position="37"/>
        <end position="64"/>
    </location>
</feature>
<gene>
    <name evidence="2" type="ORF">RIF29_18880</name>
</gene>
<dbReference type="SUPFAM" id="SSF103657">
    <property type="entry name" value="BAR/IMD domain-like"/>
    <property type="match status" value="1"/>
</dbReference>
<sequence>MELVNNNYLLELEGTDGIRVSDALQKGVGGGQVADIMISLEKEIRKLKLELKRTTEQYNMACREAVLARQRAMELEKNGQEKERGLEKARLAEEVALTLVEVERQKTKAATCDKISYKRYDIKEIVCNYYDIYSRK</sequence>
<accession>A0AAN9F6S2</accession>
<protein>
    <submittedName>
        <fullName evidence="2">Uncharacterized protein</fullName>
    </submittedName>
</protein>
<keyword evidence="3" id="KW-1185">Reference proteome</keyword>
<comment type="caution">
    <text evidence="2">The sequence shown here is derived from an EMBL/GenBank/DDBJ whole genome shotgun (WGS) entry which is preliminary data.</text>
</comment>
<organism evidence="2 3">
    <name type="scientific">Crotalaria pallida</name>
    <name type="common">Smooth rattlebox</name>
    <name type="synonym">Crotalaria striata</name>
    <dbReference type="NCBI Taxonomy" id="3830"/>
    <lineage>
        <taxon>Eukaryota</taxon>
        <taxon>Viridiplantae</taxon>
        <taxon>Streptophyta</taxon>
        <taxon>Embryophyta</taxon>
        <taxon>Tracheophyta</taxon>
        <taxon>Spermatophyta</taxon>
        <taxon>Magnoliopsida</taxon>
        <taxon>eudicotyledons</taxon>
        <taxon>Gunneridae</taxon>
        <taxon>Pentapetalae</taxon>
        <taxon>rosids</taxon>
        <taxon>fabids</taxon>
        <taxon>Fabales</taxon>
        <taxon>Fabaceae</taxon>
        <taxon>Papilionoideae</taxon>
        <taxon>50 kb inversion clade</taxon>
        <taxon>genistoids sensu lato</taxon>
        <taxon>core genistoids</taxon>
        <taxon>Crotalarieae</taxon>
        <taxon>Crotalaria</taxon>
    </lineage>
</organism>